<evidence type="ECO:0000256" key="6">
    <source>
        <dbReference type="ARBA" id="ARBA00022989"/>
    </source>
</evidence>
<dbReference type="Pfam" id="PF13807">
    <property type="entry name" value="GNVR"/>
    <property type="match status" value="1"/>
</dbReference>
<keyword evidence="8" id="KW-0175">Coiled coil</keyword>
<dbReference type="Proteomes" id="UP000214673">
    <property type="component" value="Unassembled WGS sequence"/>
</dbReference>
<feature type="domain" description="Tyrosine-protein kinase G-rich" evidence="12">
    <location>
        <begin position="426"/>
        <end position="506"/>
    </location>
</feature>
<protein>
    <submittedName>
        <fullName evidence="13">Acetyltransferase</fullName>
    </submittedName>
</protein>
<name>A0ABX3ZX86_9RHOB</name>
<evidence type="ECO:0000259" key="11">
    <source>
        <dbReference type="Pfam" id="PF02706"/>
    </source>
</evidence>
<keyword evidence="14" id="KW-1185">Reference proteome</keyword>
<dbReference type="EMBL" id="NIPV01000009">
    <property type="protein sequence ID" value="OWJ78712.1"/>
    <property type="molecule type" value="Genomic_DNA"/>
</dbReference>
<dbReference type="CDD" id="cd05387">
    <property type="entry name" value="BY-kinase"/>
    <property type="match status" value="1"/>
</dbReference>
<keyword evidence="6 10" id="KW-1133">Transmembrane helix</keyword>
<evidence type="ECO:0000313" key="13">
    <source>
        <dbReference type="EMBL" id="OWJ78712.1"/>
    </source>
</evidence>
<evidence type="ECO:0000256" key="5">
    <source>
        <dbReference type="ARBA" id="ARBA00022840"/>
    </source>
</evidence>
<keyword evidence="7 10" id="KW-0472">Membrane</keyword>
<keyword evidence="4" id="KW-0547">Nucleotide-binding</keyword>
<evidence type="ECO:0000256" key="7">
    <source>
        <dbReference type="ARBA" id="ARBA00023136"/>
    </source>
</evidence>
<dbReference type="InterPro" id="IPR050445">
    <property type="entry name" value="Bact_polysacc_biosynth/exp"/>
</dbReference>
<gene>
    <name evidence="13" type="ORF">CDV53_02750</name>
</gene>
<dbReference type="InterPro" id="IPR003856">
    <property type="entry name" value="LPS_length_determ_N"/>
</dbReference>
<dbReference type="PANTHER" id="PTHR32309">
    <property type="entry name" value="TYROSINE-PROTEIN KINASE"/>
    <property type="match status" value="1"/>
</dbReference>
<feature type="compositionally biased region" description="Basic residues" evidence="9">
    <location>
        <begin position="1"/>
        <end position="10"/>
    </location>
</feature>
<dbReference type="Pfam" id="PF23607">
    <property type="entry name" value="WZC_N"/>
    <property type="match status" value="1"/>
</dbReference>
<accession>A0ABX3ZX86</accession>
<dbReference type="InterPro" id="IPR032807">
    <property type="entry name" value="GNVR"/>
</dbReference>
<keyword evidence="3 10" id="KW-0812">Transmembrane</keyword>
<organism evidence="13 14">
    <name type="scientific">Haematobacter missouriensis</name>
    <dbReference type="NCBI Taxonomy" id="366616"/>
    <lineage>
        <taxon>Bacteria</taxon>
        <taxon>Pseudomonadati</taxon>
        <taxon>Pseudomonadota</taxon>
        <taxon>Alphaproteobacteria</taxon>
        <taxon>Rhodobacterales</taxon>
        <taxon>Paracoccaceae</taxon>
        <taxon>Haematobacter</taxon>
    </lineage>
</organism>
<dbReference type="Gene3D" id="3.40.50.300">
    <property type="entry name" value="P-loop containing nucleotide triphosphate hydrolases"/>
    <property type="match status" value="1"/>
</dbReference>
<evidence type="ECO:0000259" key="12">
    <source>
        <dbReference type="Pfam" id="PF13807"/>
    </source>
</evidence>
<evidence type="ECO:0000256" key="3">
    <source>
        <dbReference type="ARBA" id="ARBA00022692"/>
    </source>
</evidence>
<feature type="coiled-coil region" evidence="8">
    <location>
        <begin position="365"/>
        <end position="420"/>
    </location>
</feature>
<feature type="transmembrane region" description="Helical" evidence="10">
    <location>
        <begin position="484"/>
        <end position="504"/>
    </location>
</feature>
<evidence type="ECO:0000256" key="2">
    <source>
        <dbReference type="ARBA" id="ARBA00022475"/>
    </source>
</evidence>
<feature type="domain" description="Polysaccharide chain length determinant N-terminal" evidence="11">
    <location>
        <begin position="61"/>
        <end position="151"/>
    </location>
</feature>
<feature type="compositionally biased region" description="Low complexity" evidence="9">
    <location>
        <begin position="37"/>
        <end position="46"/>
    </location>
</feature>
<comment type="subcellular location">
    <subcellularLocation>
        <location evidence="1">Cell membrane</location>
        <topology evidence="1">Multi-pass membrane protein</topology>
    </subcellularLocation>
</comment>
<comment type="caution">
    <text evidence="13">The sequence shown here is derived from an EMBL/GenBank/DDBJ whole genome shotgun (WGS) entry which is preliminary data.</text>
</comment>
<proteinExistence type="predicted"/>
<evidence type="ECO:0000256" key="8">
    <source>
        <dbReference type="SAM" id="Coils"/>
    </source>
</evidence>
<dbReference type="Pfam" id="PF02706">
    <property type="entry name" value="Wzz"/>
    <property type="match status" value="1"/>
</dbReference>
<feature type="compositionally biased region" description="Low complexity" evidence="9">
    <location>
        <begin position="700"/>
        <end position="721"/>
    </location>
</feature>
<evidence type="ECO:0000256" key="9">
    <source>
        <dbReference type="SAM" id="MobiDB-lite"/>
    </source>
</evidence>
<feature type="compositionally biased region" description="Basic residues" evidence="9">
    <location>
        <begin position="722"/>
        <end position="738"/>
    </location>
</feature>
<feature type="region of interest" description="Disordered" evidence="9">
    <location>
        <begin position="1"/>
        <end position="57"/>
    </location>
</feature>
<feature type="region of interest" description="Disordered" evidence="9">
    <location>
        <begin position="700"/>
        <end position="754"/>
    </location>
</feature>
<dbReference type="InterPro" id="IPR005702">
    <property type="entry name" value="Wzc-like_C"/>
</dbReference>
<evidence type="ECO:0000256" key="10">
    <source>
        <dbReference type="SAM" id="Phobius"/>
    </source>
</evidence>
<keyword evidence="5" id="KW-0067">ATP-binding</keyword>
<dbReference type="InterPro" id="IPR027417">
    <property type="entry name" value="P-loop_NTPase"/>
</dbReference>
<evidence type="ECO:0000313" key="14">
    <source>
        <dbReference type="Proteomes" id="UP000214673"/>
    </source>
</evidence>
<evidence type="ECO:0000256" key="4">
    <source>
        <dbReference type="ARBA" id="ARBA00022741"/>
    </source>
</evidence>
<evidence type="ECO:0000256" key="1">
    <source>
        <dbReference type="ARBA" id="ARBA00004651"/>
    </source>
</evidence>
<reference evidence="13 14" key="1">
    <citation type="submission" date="2016-11" db="EMBL/GenBank/DDBJ databases">
        <title>Comparison of Traditional DNA-DNA Hybridization with In Silico Genomic Analysis.</title>
        <authorList>
            <person name="Nicholson A.C."/>
            <person name="Sammons S."/>
            <person name="Humrighouse B.W."/>
            <person name="Graziano J."/>
            <person name="Lasker B."/>
            <person name="Whitney A.M."/>
            <person name="Mcquiston J.R."/>
        </authorList>
    </citation>
    <scope>NUCLEOTIDE SEQUENCE [LARGE SCALE GENOMIC DNA]</scope>
    <source>
        <strain evidence="13 14">H1892</strain>
    </source>
</reference>
<sequence length="818" mass="90527">MDRCQGHRRPLSALAGVPRGRAWGNRGGGTGMDRPPRSSSRFPPRSAGMSPKAPREAEAKEVDLAALAEELWSAKGRIAGFTAAGVLAGFLYIFLTAPTYEADALIQLEPKTGNLAVPSGLSDLMGGGQTQATTERELIMSRLVLNQAVADVHLEWTAQPRQFPVIGYALRSRALPFKGMGFLRPYAQGGERIRLDLLAVPPHWTGETFVLTKGEGEEYRVTTPDGRRFEGRVGDVLQDTDIGFAIRVGELEGQPGRQFEITHRETQDVIEGLRRSLTVDEKTRDSGILELSFTSLDRVEAQRTLAAIAQAYVRQNVERSAAQAENSLGFIQQQIPKARQDMLDAQDRLNAYRESQRSVDIQFETQNLLTQIGTLETELRELRAQEDEVADLYTKNHPRYRQLLAQRERLEAQLDKLRGEIGTLPDTQREILNYTHDVEMAQEIYTELLTRAQEVDVMRASTVGNVRIVDPAETQIRPVAPRKVRILAVALLLGAMLGAGYVLLRNWLRKGIQSAADLEDMGLTVFATINKSPDAEKPEGGRGGRVPLLAATKPTDLAVEGLRSLRTGLHFGMLDAPSRTLAITSTAPGAGKSFLSANFAVVSAQAGQTVCLIDADMRRGRLRRMFDVPRDAPGFADILTGQARLEDVLVQTGVAGLVFLPAGKFPRTRRNCCSARRLGRSSANWTSGSICRSSTVPRFWPSPIRSSSPRPRGRACSSPASTRRRRARSARRRPRWRRQAPASRALSSMPMTTARPSRVRPIPIATNTRRRRIRLLFHPESKGRSSPMMAAEQHGLMCPDRKTINMALRPLPFANRER</sequence>
<feature type="transmembrane region" description="Helical" evidence="10">
    <location>
        <begin position="78"/>
        <end position="95"/>
    </location>
</feature>
<keyword evidence="2" id="KW-1003">Cell membrane</keyword>
<dbReference type="PANTHER" id="PTHR32309:SF32">
    <property type="entry name" value="TYROSINE-PROTEIN KINASE ETK-RELATED"/>
    <property type="match status" value="1"/>
</dbReference>
<dbReference type="SUPFAM" id="SSF52540">
    <property type="entry name" value="P-loop containing nucleoside triphosphate hydrolases"/>
    <property type="match status" value="1"/>
</dbReference>